<evidence type="ECO:0000259" key="1">
    <source>
        <dbReference type="Pfam" id="PF13566"/>
    </source>
</evidence>
<dbReference type="NCBIfam" id="TIGR03915">
    <property type="entry name" value="SAM_7_link_chp"/>
    <property type="match status" value="1"/>
</dbReference>
<dbReference type="Pfam" id="PF13566">
    <property type="entry name" value="DUF4130"/>
    <property type="match status" value="1"/>
</dbReference>
<reference evidence="2" key="1">
    <citation type="submission" date="2020-10" db="EMBL/GenBank/DDBJ databases">
        <authorList>
            <person name="Gilroy R."/>
        </authorList>
    </citation>
    <scope>NUCLEOTIDE SEQUENCE</scope>
    <source>
        <strain evidence="2">ChiSxjej1B13-7041</strain>
    </source>
</reference>
<dbReference type="InterPro" id="IPR023875">
    <property type="entry name" value="DNA_repair_put"/>
</dbReference>
<gene>
    <name evidence="2" type="ORF">IAB98_05550</name>
</gene>
<reference evidence="2" key="2">
    <citation type="journal article" date="2021" name="PeerJ">
        <title>Extensive microbial diversity within the chicken gut microbiome revealed by metagenomics and culture.</title>
        <authorList>
            <person name="Gilroy R."/>
            <person name="Ravi A."/>
            <person name="Getino M."/>
            <person name="Pursley I."/>
            <person name="Horton D.L."/>
            <person name="Alikhan N.F."/>
            <person name="Baker D."/>
            <person name="Gharbi K."/>
            <person name="Hall N."/>
            <person name="Watson M."/>
            <person name="Adriaenssens E.M."/>
            <person name="Foster-Nyarko E."/>
            <person name="Jarju S."/>
            <person name="Secka A."/>
            <person name="Antonio M."/>
            <person name="Oren A."/>
            <person name="Chaudhuri R.R."/>
            <person name="La Ragione R."/>
            <person name="Hildebrand F."/>
            <person name="Pallen M.J."/>
        </authorList>
    </citation>
    <scope>NUCLEOTIDE SEQUENCE</scope>
    <source>
        <strain evidence="2">ChiSxjej1B13-7041</strain>
    </source>
</reference>
<accession>A0A9D1JFE7</accession>
<sequence length="273" mass="31264">MDRQIFLCEDSLEGIFTGVYEAWASRCGHGNVELRTREPENLEFFCVYHRVQPDGEKAEKVLRTIRKRLGWGIYGCLCYAAWAADERKGTAIYRTVVDFLSVHGAMYNKPIPSGVHPGGTGSNFLENQGNPAVRLVSSLQRQVGIEYNHYQGFLRFRETEKGILFAPIRPKANLLVLLAEHFADRFPRERWFILDTGRGTAAAHEPGKGFVLYTGLDITRQEIGEIRDAEEDFAGMWRTFCTSIAIESRRNPGLQRQNLALHFREYMDEFHKV</sequence>
<proteinExistence type="predicted"/>
<organism evidence="2 3">
    <name type="scientific">Candidatus Egerieimonas intestinavium</name>
    <dbReference type="NCBI Taxonomy" id="2840777"/>
    <lineage>
        <taxon>Bacteria</taxon>
        <taxon>Bacillati</taxon>
        <taxon>Bacillota</taxon>
        <taxon>Clostridia</taxon>
        <taxon>Lachnospirales</taxon>
        <taxon>Lachnospiraceae</taxon>
        <taxon>Lachnospiraceae incertae sedis</taxon>
        <taxon>Candidatus Egerieimonas</taxon>
    </lineage>
</organism>
<dbReference type="EMBL" id="DVHU01000052">
    <property type="protein sequence ID" value="HIR92863.1"/>
    <property type="molecule type" value="Genomic_DNA"/>
</dbReference>
<protein>
    <submittedName>
        <fullName evidence="2">TIGR03915 family putative DNA repair protein</fullName>
    </submittedName>
</protein>
<dbReference type="AlphaFoldDB" id="A0A9D1JFE7"/>
<evidence type="ECO:0000313" key="2">
    <source>
        <dbReference type="EMBL" id="HIR92863.1"/>
    </source>
</evidence>
<evidence type="ECO:0000313" key="3">
    <source>
        <dbReference type="Proteomes" id="UP000886841"/>
    </source>
</evidence>
<dbReference type="InterPro" id="IPR025404">
    <property type="entry name" value="DUF4130"/>
</dbReference>
<dbReference type="Proteomes" id="UP000886841">
    <property type="component" value="Unassembled WGS sequence"/>
</dbReference>
<feature type="domain" description="DUF4130" evidence="1">
    <location>
        <begin position="121"/>
        <end position="269"/>
    </location>
</feature>
<comment type="caution">
    <text evidence="2">The sequence shown here is derived from an EMBL/GenBank/DDBJ whole genome shotgun (WGS) entry which is preliminary data.</text>
</comment>
<name>A0A9D1JFE7_9FIRM</name>